<dbReference type="InterPro" id="IPR013783">
    <property type="entry name" value="Ig-like_fold"/>
</dbReference>
<dbReference type="AlphaFoldDB" id="A0A084SIV1"/>
<name>A0A084SIV1_9BACT</name>
<dbReference type="EMBL" id="JPMI01000292">
    <property type="protein sequence ID" value="KFA88386.1"/>
    <property type="molecule type" value="Genomic_DNA"/>
</dbReference>
<proteinExistence type="predicted"/>
<reference evidence="1 2" key="1">
    <citation type="submission" date="2014-07" db="EMBL/GenBank/DDBJ databases">
        <title>Draft Genome Sequence of Gephyronic Acid Producer, Cystobacter violaceus Strain Cb vi76.</title>
        <authorList>
            <person name="Stevens D.C."/>
            <person name="Young J."/>
            <person name="Carmichael R."/>
            <person name="Tan J."/>
            <person name="Taylor R.E."/>
        </authorList>
    </citation>
    <scope>NUCLEOTIDE SEQUENCE [LARGE SCALE GENOMIC DNA]</scope>
    <source>
        <strain evidence="1 2">Cb vi76</strain>
    </source>
</reference>
<evidence type="ECO:0000313" key="1">
    <source>
        <dbReference type="EMBL" id="KFA88386.1"/>
    </source>
</evidence>
<dbReference type="Pfam" id="PF17963">
    <property type="entry name" value="Big_9"/>
    <property type="match status" value="1"/>
</dbReference>
<gene>
    <name evidence="1" type="ORF">Q664_41535</name>
</gene>
<dbReference type="Gene3D" id="2.60.40.10">
    <property type="entry name" value="Immunoglobulins"/>
    <property type="match status" value="2"/>
</dbReference>
<dbReference type="Proteomes" id="UP000028547">
    <property type="component" value="Unassembled WGS sequence"/>
</dbReference>
<organism evidence="1 2">
    <name type="scientific">Archangium violaceum Cb vi76</name>
    <dbReference type="NCBI Taxonomy" id="1406225"/>
    <lineage>
        <taxon>Bacteria</taxon>
        <taxon>Pseudomonadati</taxon>
        <taxon>Myxococcota</taxon>
        <taxon>Myxococcia</taxon>
        <taxon>Myxococcales</taxon>
        <taxon>Cystobacterineae</taxon>
        <taxon>Archangiaceae</taxon>
        <taxon>Archangium</taxon>
    </lineage>
</organism>
<accession>A0A084SIV1</accession>
<evidence type="ECO:0000313" key="2">
    <source>
        <dbReference type="Proteomes" id="UP000028547"/>
    </source>
</evidence>
<sequence>MTAGQTAYVSARVVDTDGDVLTYAWTTDCQGSFSDVHVPSPTFTLSAVNGPSCTLTLSVSDGRGGTNTGAMTIQTGPASANFAPQITSFYQASPQAAGGESLLLSVAAHDPEGGALTYAWSATVGGLSGQTDSSTNSSIRWKAPDCFADTTVTVTITDTQGATTSRVFAIASLSACAGSAFQVSAMSSSGCTVVMDHNAATGDDRGGIAVTGNHVFYNGDSGLGRFNINDLSGGTRVGAVHDSIFSNLANGMLWVLWDNTTRQEINHYPSQATHLRQLTDNGADTGLFVLLSSPITLGNGSALFASWNKLVIYNGSAFYAVNLQTGHVTSLGTRTLSSATRCENWASWGVAEFVNNEHYVLYASGNTIRRMRISDGLVTDAFPFTNLTDMCSFTVSPATGRWYWHYEYEGQWGGTNENIGYCPATIVKP</sequence>
<evidence type="ECO:0008006" key="3">
    <source>
        <dbReference type="Google" id="ProtNLM"/>
    </source>
</evidence>
<comment type="caution">
    <text evidence="1">The sequence shown here is derived from an EMBL/GenBank/DDBJ whole genome shotgun (WGS) entry which is preliminary data.</text>
</comment>
<protein>
    <recommendedName>
        <fullName evidence="3">PKD domain-containing protein</fullName>
    </recommendedName>
</protein>